<dbReference type="Pfam" id="PF00160">
    <property type="entry name" value="Pro_isomerase"/>
    <property type="match status" value="1"/>
</dbReference>
<keyword evidence="3 5" id="KW-0697">Rotamase</keyword>
<dbReference type="GO" id="GO:0003755">
    <property type="term" value="F:peptidyl-prolyl cis-trans isomerase activity"/>
    <property type="evidence" value="ECO:0007669"/>
    <property type="project" value="UniProtKB-UniRule"/>
</dbReference>
<evidence type="ECO:0000256" key="5">
    <source>
        <dbReference type="RuleBase" id="RU363019"/>
    </source>
</evidence>
<dbReference type="InterPro" id="IPR024936">
    <property type="entry name" value="Cyclophilin-type_PPIase"/>
</dbReference>
<dbReference type="InterPro" id="IPR044666">
    <property type="entry name" value="Cyclophilin_A-like"/>
</dbReference>
<dbReference type="SUPFAM" id="SSF50891">
    <property type="entry name" value="Cyclophilin-like"/>
    <property type="match status" value="1"/>
</dbReference>
<comment type="similarity">
    <text evidence="2 5">Belongs to the cyclophilin-type PPIase family.</text>
</comment>
<dbReference type="PROSITE" id="PS00170">
    <property type="entry name" value="CSA_PPIASE_1"/>
    <property type="match status" value="1"/>
</dbReference>
<feature type="domain" description="PPIase cyclophilin-type" evidence="6">
    <location>
        <begin position="1"/>
        <end position="143"/>
    </location>
</feature>
<accession>A0A517M1V9</accession>
<name>A0A517M1V9_9BACT</name>
<evidence type="ECO:0000256" key="4">
    <source>
        <dbReference type="ARBA" id="ARBA00023235"/>
    </source>
</evidence>
<dbReference type="GO" id="GO:0006457">
    <property type="term" value="P:protein folding"/>
    <property type="evidence" value="ECO:0007669"/>
    <property type="project" value="InterPro"/>
</dbReference>
<dbReference type="PIRSF" id="PIRSF001467">
    <property type="entry name" value="Peptidylpro_ismrse"/>
    <property type="match status" value="1"/>
</dbReference>
<dbReference type="AlphaFoldDB" id="A0A517M1V9"/>
<organism evidence="7 8">
    <name type="scientific">Rosistilla ulvae</name>
    <dbReference type="NCBI Taxonomy" id="1930277"/>
    <lineage>
        <taxon>Bacteria</taxon>
        <taxon>Pseudomonadati</taxon>
        <taxon>Planctomycetota</taxon>
        <taxon>Planctomycetia</taxon>
        <taxon>Pirellulales</taxon>
        <taxon>Pirellulaceae</taxon>
        <taxon>Rosistilla</taxon>
    </lineage>
</organism>
<evidence type="ECO:0000313" key="8">
    <source>
        <dbReference type="Proteomes" id="UP000319557"/>
    </source>
</evidence>
<gene>
    <name evidence="7" type="primary">ppiB_2</name>
    <name evidence="7" type="ORF">EC9_30600</name>
</gene>
<comment type="catalytic activity">
    <reaction evidence="5">
        <text>[protein]-peptidylproline (omega=180) = [protein]-peptidylproline (omega=0)</text>
        <dbReference type="Rhea" id="RHEA:16237"/>
        <dbReference type="Rhea" id="RHEA-COMP:10747"/>
        <dbReference type="Rhea" id="RHEA-COMP:10748"/>
        <dbReference type="ChEBI" id="CHEBI:83833"/>
        <dbReference type="ChEBI" id="CHEBI:83834"/>
        <dbReference type="EC" id="5.2.1.8"/>
    </reaction>
</comment>
<proteinExistence type="inferred from homology"/>
<dbReference type="CDD" id="cd00317">
    <property type="entry name" value="cyclophilin"/>
    <property type="match status" value="1"/>
</dbReference>
<evidence type="ECO:0000256" key="2">
    <source>
        <dbReference type="ARBA" id="ARBA00007365"/>
    </source>
</evidence>
<protein>
    <recommendedName>
        <fullName evidence="5">Peptidyl-prolyl cis-trans isomerase</fullName>
        <shortName evidence="5">PPIase</shortName>
        <ecNumber evidence="5">5.2.1.8</ecNumber>
    </recommendedName>
</protein>
<dbReference type="PRINTS" id="PR00153">
    <property type="entry name" value="CSAPPISMRASE"/>
</dbReference>
<dbReference type="PROSITE" id="PS50072">
    <property type="entry name" value="CSA_PPIASE_2"/>
    <property type="match status" value="1"/>
</dbReference>
<dbReference type="Gene3D" id="2.40.100.10">
    <property type="entry name" value="Cyclophilin-like"/>
    <property type="match status" value="1"/>
</dbReference>
<dbReference type="RefSeq" id="WP_145346373.1">
    <property type="nucleotide sequence ID" value="NZ_CP036261.1"/>
</dbReference>
<dbReference type="EMBL" id="CP036261">
    <property type="protein sequence ID" value="QDS88865.1"/>
    <property type="molecule type" value="Genomic_DNA"/>
</dbReference>
<dbReference type="InterPro" id="IPR020892">
    <property type="entry name" value="Cyclophilin-type_PPIase_CS"/>
</dbReference>
<reference evidence="7 8" key="1">
    <citation type="submission" date="2019-02" db="EMBL/GenBank/DDBJ databases">
        <title>Deep-cultivation of Planctomycetes and their phenomic and genomic characterization uncovers novel biology.</title>
        <authorList>
            <person name="Wiegand S."/>
            <person name="Jogler M."/>
            <person name="Boedeker C."/>
            <person name="Pinto D."/>
            <person name="Vollmers J."/>
            <person name="Rivas-Marin E."/>
            <person name="Kohn T."/>
            <person name="Peeters S.H."/>
            <person name="Heuer A."/>
            <person name="Rast P."/>
            <person name="Oberbeckmann S."/>
            <person name="Bunk B."/>
            <person name="Jeske O."/>
            <person name="Meyerdierks A."/>
            <person name="Storesund J.E."/>
            <person name="Kallscheuer N."/>
            <person name="Luecker S."/>
            <person name="Lage O.M."/>
            <person name="Pohl T."/>
            <person name="Merkel B.J."/>
            <person name="Hornburger P."/>
            <person name="Mueller R.-W."/>
            <person name="Bruemmer F."/>
            <person name="Labrenz M."/>
            <person name="Spormann A.M."/>
            <person name="Op den Camp H."/>
            <person name="Overmann J."/>
            <person name="Amann R."/>
            <person name="Jetten M.S.M."/>
            <person name="Mascher T."/>
            <person name="Medema M.H."/>
            <person name="Devos D.P."/>
            <person name="Kaster A.-K."/>
            <person name="Ovreas L."/>
            <person name="Rohde M."/>
            <person name="Galperin M.Y."/>
            <person name="Jogler C."/>
        </authorList>
    </citation>
    <scope>NUCLEOTIDE SEQUENCE [LARGE SCALE GENOMIC DNA]</scope>
    <source>
        <strain evidence="7 8">EC9</strain>
    </source>
</reference>
<dbReference type="KEGG" id="ruv:EC9_30600"/>
<evidence type="ECO:0000256" key="3">
    <source>
        <dbReference type="ARBA" id="ARBA00023110"/>
    </source>
</evidence>
<dbReference type="OrthoDB" id="270889at2"/>
<evidence type="ECO:0000256" key="1">
    <source>
        <dbReference type="ARBA" id="ARBA00002388"/>
    </source>
</evidence>
<dbReference type="PANTHER" id="PTHR45625">
    <property type="entry name" value="PEPTIDYL-PROLYL CIS-TRANS ISOMERASE-RELATED"/>
    <property type="match status" value="1"/>
</dbReference>
<dbReference type="PANTHER" id="PTHR45625:SF4">
    <property type="entry name" value="PEPTIDYLPROLYL ISOMERASE DOMAIN AND WD REPEAT-CONTAINING PROTEIN 1"/>
    <property type="match status" value="1"/>
</dbReference>
<comment type="function">
    <text evidence="1 5">PPIases accelerate the folding of proteins. It catalyzes the cis-trans isomerization of proline imidic peptide bonds in oligopeptides.</text>
</comment>
<dbReference type="EC" id="5.2.1.8" evidence="5"/>
<dbReference type="InterPro" id="IPR002130">
    <property type="entry name" value="Cyclophilin-type_PPIase_dom"/>
</dbReference>
<sequence>MKTATFETTKGTIRIELFPEQTPKTVENFETLVGKGFYDGLSFHRVIPDFMIQGGCPQGTGTGGPGYNFEDEFVPELRHDGPGVLSMANAGPNTNGSQFFITHVACPHLDGKHSVFGKVIEGQDVVDSIAQGDKMDKVTVSDE</sequence>
<evidence type="ECO:0000313" key="7">
    <source>
        <dbReference type="EMBL" id="QDS88865.1"/>
    </source>
</evidence>
<evidence type="ECO:0000259" key="6">
    <source>
        <dbReference type="PROSITE" id="PS50072"/>
    </source>
</evidence>
<dbReference type="InterPro" id="IPR029000">
    <property type="entry name" value="Cyclophilin-like_dom_sf"/>
</dbReference>
<keyword evidence="8" id="KW-1185">Reference proteome</keyword>
<keyword evidence="4 5" id="KW-0413">Isomerase</keyword>
<dbReference type="Proteomes" id="UP000319557">
    <property type="component" value="Chromosome"/>
</dbReference>